<dbReference type="Pfam" id="PF12274">
    <property type="entry name" value="DUF3615"/>
    <property type="match status" value="1"/>
</dbReference>
<evidence type="ECO:0000259" key="2">
    <source>
        <dbReference type="Pfam" id="PF20235"/>
    </source>
</evidence>
<feature type="domain" description="DUF3615" evidence="1">
    <location>
        <begin position="249"/>
        <end position="300"/>
    </location>
</feature>
<keyword evidence="4" id="KW-1185">Reference proteome</keyword>
<dbReference type="Pfam" id="PF20235">
    <property type="entry name" value="PIR2-like_helical"/>
    <property type="match status" value="1"/>
</dbReference>
<dbReference type="EMBL" id="LWDX02067328">
    <property type="protein sequence ID" value="OEL15285.1"/>
    <property type="molecule type" value="Genomic_DNA"/>
</dbReference>
<comment type="caution">
    <text evidence="3">The sequence shown here is derived from an EMBL/GenBank/DDBJ whole genome shotgun (WGS) entry which is preliminary data.</text>
</comment>
<name>A0A1E5UR53_9POAL</name>
<protein>
    <submittedName>
        <fullName evidence="3">Uncharacterized protein</fullName>
    </submittedName>
</protein>
<evidence type="ECO:0000313" key="3">
    <source>
        <dbReference type="EMBL" id="OEL15285.1"/>
    </source>
</evidence>
<dbReference type="Proteomes" id="UP000095767">
    <property type="component" value="Unassembled WGS sequence"/>
</dbReference>
<sequence>MRLAAARTRAFPNAPPPVELHFCFDQSMKKVLLDKIHGFYLQAISRIPNALLRSRLHRALLKAGHCYGPFDPVANILVNTIWYDTAFPTQQEFEVDMIRAESLAIAESCSLRGLVAFVHALCPEPDELSAPGDLWSLLLHNDCSIDECISSAGLFRESIPAASAAYQAAATTACHPNPSALANFAAVLLPVVEATLKPLLEDKHILTLDDVQTISMALSQNNPPGKPMRQGDDYEIHAICGVNAKIPEDGNFAPMLLFIECSNDCEDVKTAPFLCLVSESSADAGRCFHCEYAGAKIVHPSLGSYRGQSRDFEDMACGKHSLTNEQLIGFGEQGTAFVDALAMEDFVYFDPAYDSDSAEFINWIATRLEEQEEERDEGAWMWMRGGSTP</sequence>
<dbReference type="PANTHER" id="PTHR33120:SF53">
    <property type="entry name" value="OS03G0697833 PROTEIN"/>
    <property type="match status" value="1"/>
</dbReference>
<dbReference type="InterPro" id="IPR022059">
    <property type="entry name" value="DUF3615"/>
</dbReference>
<evidence type="ECO:0000259" key="1">
    <source>
        <dbReference type="Pfam" id="PF12274"/>
    </source>
</evidence>
<dbReference type="PANTHER" id="PTHR33120">
    <property type="entry name" value="EXPRESSED PROTEIN-RELATED"/>
    <property type="match status" value="1"/>
</dbReference>
<organism evidence="3 4">
    <name type="scientific">Dichanthelium oligosanthes</name>
    <dbReference type="NCBI Taxonomy" id="888268"/>
    <lineage>
        <taxon>Eukaryota</taxon>
        <taxon>Viridiplantae</taxon>
        <taxon>Streptophyta</taxon>
        <taxon>Embryophyta</taxon>
        <taxon>Tracheophyta</taxon>
        <taxon>Spermatophyta</taxon>
        <taxon>Magnoliopsida</taxon>
        <taxon>Liliopsida</taxon>
        <taxon>Poales</taxon>
        <taxon>Poaceae</taxon>
        <taxon>PACMAD clade</taxon>
        <taxon>Panicoideae</taxon>
        <taxon>Panicodae</taxon>
        <taxon>Paniceae</taxon>
        <taxon>Dichantheliinae</taxon>
        <taxon>Dichanthelium</taxon>
    </lineage>
</organism>
<dbReference type="AlphaFoldDB" id="A0A1E5UR53"/>
<dbReference type="InterPro" id="IPR046527">
    <property type="entry name" value="PIR2-like_helical"/>
</dbReference>
<evidence type="ECO:0000313" key="4">
    <source>
        <dbReference type="Proteomes" id="UP000095767"/>
    </source>
</evidence>
<proteinExistence type="predicted"/>
<gene>
    <name evidence="3" type="ORF">BAE44_0023692</name>
</gene>
<reference evidence="3 4" key="1">
    <citation type="submission" date="2016-09" db="EMBL/GenBank/DDBJ databases">
        <title>The draft genome of Dichanthelium oligosanthes: A C3 panicoid grass species.</title>
        <authorList>
            <person name="Studer A.J."/>
            <person name="Schnable J.C."/>
            <person name="Brutnell T.P."/>
        </authorList>
    </citation>
    <scope>NUCLEOTIDE SEQUENCE [LARGE SCALE GENOMIC DNA]</scope>
    <source>
        <strain evidence="4">cv. Kellogg 1175</strain>
        <tissue evidence="3">Leaf</tissue>
    </source>
</reference>
<dbReference type="OrthoDB" id="688001at2759"/>
<feature type="domain" description="PIR2-like helical" evidence="2">
    <location>
        <begin position="34"/>
        <end position="130"/>
    </location>
</feature>
<accession>A0A1E5UR53</accession>